<name>S7ZPC2_PENO1</name>
<gene>
    <name evidence="2" type="ORF">PDE_05447</name>
</gene>
<dbReference type="OrthoDB" id="4501485at2759"/>
<dbReference type="AlphaFoldDB" id="S7ZPC2"/>
<organism evidence="2 3">
    <name type="scientific">Penicillium oxalicum (strain 114-2 / CGMCC 5302)</name>
    <name type="common">Penicillium decumbens</name>
    <dbReference type="NCBI Taxonomy" id="933388"/>
    <lineage>
        <taxon>Eukaryota</taxon>
        <taxon>Fungi</taxon>
        <taxon>Dikarya</taxon>
        <taxon>Ascomycota</taxon>
        <taxon>Pezizomycotina</taxon>
        <taxon>Eurotiomycetes</taxon>
        <taxon>Eurotiomycetidae</taxon>
        <taxon>Eurotiales</taxon>
        <taxon>Aspergillaceae</taxon>
        <taxon>Penicillium</taxon>
    </lineage>
</organism>
<feature type="region of interest" description="Disordered" evidence="1">
    <location>
        <begin position="1"/>
        <end position="33"/>
    </location>
</feature>
<evidence type="ECO:0000256" key="1">
    <source>
        <dbReference type="SAM" id="MobiDB-lite"/>
    </source>
</evidence>
<feature type="compositionally biased region" description="Low complexity" evidence="1">
    <location>
        <begin position="1"/>
        <end position="11"/>
    </location>
</feature>
<sequence>MGGSSSSSSSSPCNGTVCNPQSLNSNNLSQVPKASQNGVNRFARASAADSPYYAGARLSERSKHLNGLSSQVDALDDILKAQK</sequence>
<dbReference type="EMBL" id="KB644412">
    <property type="protein sequence ID" value="EPS30496.1"/>
    <property type="molecule type" value="Genomic_DNA"/>
</dbReference>
<accession>S7ZPC2</accession>
<feature type="compositionally biased region" description="Low complexity" evidence="1">
    <location>
        <begin position="21"/>
        <end position="30"/>
    </location>
</feature>
<dbReference type="PhylomeDB" id="S7ZPC2"/>
<dbReference type="Proteomes" id="UP000019376">
    <property type="component" value="Unassembled WGS sequence"/>
</dbReference>
<evidence type="ECO:0000313" key="3">
    <source>
        <dbReference type="Proteomes" id="UP000019376"/>
    </source>
</evidence>
<keyword evidence="3" id="KW-1185">Reference proteome</keyword>
<dbReference type="eggNOG" id="ENOG502TB03">
    <property type="taxonomic scope" value="Eukaryota"/>
</dbReference>
<protein>
    <submittedName>
        <fullName evidence="2">Uncharacterized protein</fullName>
    </submittedName>
</protein>
<proteinExistence type="predicted"/>
<evidence type="ECO:0000313" key="2">
    <source>
        <dbReference type="EMBL" id="EPS30496.1"/>
    </source>
</evidence>
<dbReference type="HOGENOM" id="CLU_193971_0_0_1"/>
<reference evidence="2 3" key="1">
    <citation type="journal article" date="2013" name="PLoS ONE">
        <title>Genomic and secretomic analyses reveal unique features of the lignocellulolytic enzyme system of Penicillium decumbens.</title>
        <authorList>
            <person name="Liu G."/>
            <person name="Zhang L."/>
            <person name="Wei X."/>
            <person name="Zou G."/>
            <person name="Qin Y."/>
            <person name="Ma L."/>
            <person name="Li J."/>
            <person name="Zheng H."/>
            <person name="Wang S."/>
            <person name="Wang C."/>
            <person name="Xun L."/>
            <person name="Zhao G.-P."/>
            <person name="Zhou Z."/>
            <person name="Qu Y."/>
        </authorList>
    </citation>
    <scope>NUCLEOTIDE SEQUENCE [LARGE SCALE GENOMIC DNA]</scope>
    <source>
        <strain evidence="3">114-2 / CGMCC 5302</strain>
    </source>
</reference>